<evidence type="ECO:0000313" key="2">
    <source>
        <dbReference type="Proteomes" id="UP001357223"/>
    </source>
</evidence>
<accession>A0ABZ2C9H9</accession>
<dbReference type="InterPro" id="IPR020908">
    <property type="entry name" value="UPF0738"/>
</dbReference>
<dbReference type="EMBL" id="CP137640">
    <property type="protein sequence ID" value="WVX80098.1"/>
    <property type="molecule type" value="Genomic_DNA"/>
</dbReference>
<keyword evidence="2" id="KW-1185">Reference proteome</keyword>
<name>A0ABZ2C9H9_9BACI</name>
<reference evidence="1 2" key="1">
    <citation type="submission" date="2023-10" db="EMBL/GenBank/DDBJ databases">
        <title>Niallia locisalis sp.nov. isolated from a salt pond sample.</title>
        <authorList>
            <person name="Li X.-J."/>
            <person name="Dong L."/>
        </authorList>
    </citation>
    <scope>NUCLEOTIDE SEQUENCE [LARGE SCALE GENOMIC DNA]</scope>
    <source>
        <strain evidence="1 2">DSM 29761</strain>
    </source>
</reference>
<organism evidence="1 2">
    <name type="scientific">Niallia oryzisoli</name>
    <dbReference type="NCBI Taxonomy" id="1737571"/>
    <lineage>
        <taxon>Bacteria</taxon>
        <taxon>Bacillati</taxon>
        <taxon>Bacillota</taxon>
        <taxon>Bacilli</taxon>
        <taxon>Bacillales</taxon>
        <taxon>Bacillaceae</taxon>
        <taxon>Niallia</taxon>
    </lineage>
</organism>
<proteinExistence type="predicted"/>
<sequence length="123" mass="14004">MIKRLTVTDAVINSNKELQLELDRDINLNGFKPSGQMLVDSEGLSFIYLLEHDDAYTYISVPDTVWNSLKDAIPESLSVVVTNGRERLLLPQFQEELEYLIENIKGNSNYGEKMMSKVEAVFC</sequence>
<gene>
    <name evidence="1" type="ORF">R4Z09_22865</name>
</gene>
<dbReference type="RefSeq" id="WP_338449028.1">
    <property type="nucleotide sequence ID" value="NZ_CP137640.1"/>
</dbReference>
<evidence type="ECO:0000313" key="1">
    <source>
        <dbReference type="EMBL" id="WVX80098.1"/>
    </source>
</evidence>
<dbReference type="Pfam" id="PF19785">
    <property type="entry name" value="UPF0738"/>
    <property type="match status" value="1"/>
</dbReference>
<protein>
    <submittedName>
        <fullName evidence="1">Uncharacterized protein</fullName>
    </submittedName>
</protein>
<dbReference type="Proteomes" id="UP001357223">
    <property type="component" value="Chromosome"/>
</dbReference>